<evidence type="ECO:0000256" key="7">
    <source>
        <dbReference type="ARBA" id="ARBA00023065"/>
    </source>
</evidence>
<dbReference type="Proteomes" id="UP000694394">
    <property type="component" value="Chromosome 16"/>
</dbReference>
<sequence>MGPRGWKELFLSLFDYKTEKYVVAKNKKVGLLYRLLQFFILTYLVVWVFIIKKGYQDVDTSLQSAVVTKVKGVAFTNTSALGARLWDVADYVIPAQGENVFFVVTNLIVTPNQRQRTCAEREDIPDGLCSEDSDCHPGEAVIAGHGVKTGRCLRAGDQARGTCEIFAWCPLETKSEPEVGPRIREAHPHLPGCAWPPPRSNVMDIKDKSFLKFCHFGPENHYCPIFRLGSVIRWAGSSFQELALKGGVIGIRIEWNCDLDKAASECNPHYSFSRLDNKPAKSVSSGYNFRFARYYRDQAGVEFRTLLKAYGIRFDVMVNGKGAFFCDLVLIYLIKKSGFYRDKKYEEVRSAEEEEEEEEEEEPGLGLSEQPVSESGLQEQPEQPKAQHGSLDLKGNSYVSPQRLEPSR</sequence>
<comment type="catalytic activity">
    <reaction evidence="13">
        <text>Ca(2+)(in) = Ca(2+)(out)</text>
        <dbReference type="Rhea" id="RHEA:29671"/>
        <dbReference type="ChEBI" id="CHEBI:29108"/>
    </reaction>
</comment>
<keyword evidence="15" id="KW-0067">ATP-binding</keyword>
<feature type="disulfide bond" evidence="16">
    <location>
        <begin position="118"/>
        <end position="169"/>
    </location>
</feature>
<keyword evidence="12 17" id="KW-0407">Ion channel</keyword>
<dbReference type="InterPro" id="IPR001429">
    <property type="entry name" value="P2X_purnocptor"/>
</dbReference>
<evidence type="ECO:0000256" key="5">
    <source>
        <dbReference type="ARBA" id="ARBA00022692"/>
    </source>
</evidence>
<reference evidence="19" key="3">
    <citation type="submission" date="2025-09" db="UniProtKB">
        <authorList>
            <consortium name="Ensembl"/>
        </authorList>
    </citation>
    <scope>IDENTIFICATION</scope>
</reference>
<feature type="transmembrane region" description="Helical" evidence="17">
    <location>
        <begin position="31"/>
        <end position="50"/>
    </location>
</feature>
<reference evidence="19" key="2">
    <citation type="submission" date="2025-08" db="UniProtKB">
        <authorList>
            <consortium name="Ensembl"/>
        </authorList>
    </citation>
    <scope>IDENTIFICATION</scope>
</reference>
<keyword evidence="3 14" id="KW-0813">Transport</keyword>
<feature type="disulfide bond" evidence="16">
    <location>
        <begin position="214"/>
        <end position="223"/>
    </location>
</feature>
<keyword evidence="6 17" id="KW-1133">Transmembrane helix</keyword>
<keyword evidence="10" id="KW-0325">Glycoprotein</keyword>
<dbReference type="GO" id="GO:0070588">
    <property type="term" value="P:calcium ion transmembrane transport"/>
    <property type="evidence" value="ECO:0007669"/>
    <property type="project" value="TreeGrafter"/>
</dbReference>
<dbReference type="PRINTS" id="PR01312">
    <property type="entry name" value="P2X5RECEPTOR"/>
</dbReference>
<comment type="subcellular location">
    <subcellularLocation>
        <location evidence="1">Cell membrane</location>
        <topology evidence="1">Multi-pass membrane protein</topology>
    </subcellularLocation>
    <subcellularLocation>
        <location evidence="17">Membrane</location>
        <topology evidence="17">Multi-pass membrane protein</topology>
    </subcellularLocation>
</comment>
<feature type="binding site" evidence="15">
    <location>
        <begin position="288"/>
        <end position="290"/>
    </location>
    <ligand>
        <name>ATP</name>
        <dbReference type="ChEBI" id="CHEBI:30616"/>
        <note>ligand shared between two neighboring subunits of the homotrimer</note>
    </ligand>
</feature>
<feature type="compositionally biased region" description="Polar residues" evidence="18">
    <location>
        <begin position="370"/>
        <end position="381"/>
    </location>
</feature>
<keyword evidence="15" id="KW-0547">Nucleotide-binding</keyword>
<feature type="binding site" evidence="15">
    <location>
        <begin position="69"/>
        <end position="71"/>
    </location>
    <ligand>
        <name>ATP</name>
        <dbReference type="ChEBI" id="CHEBI:30616"/>
        <note>ligand shared between two neighboring subunits of the homotrimer</note>
    </ligand>
</feature>
<feature type="disulfide bond" evidence="16">
    <location>
        <begin position="135"/>
        <end position="163"/>
    </location>
</feature>
<dbReference type="GO" id="GO:0006821">
    <property type="term" value="P:chloride transport"/>
    <property type="evidence" value="ECO:0007669"/>
    <property type="project" value="Ensembl"/>
</dbReference>
<feature type="compositionally biased region" description="Acidic residues" evidence="18">
    <location>
        <begin position="352"/>
        <end position="363"/>
    </location>
</feature>
<reference evidence="19" key="1">
    <citation type="submission" date="2016-12" db="EMBL/GenBank/DDBJ databases">
        <title>Mouse lemur reference genome and diversity panel.</title>
        <authorList>
            <person name="Harris R."/>
            <person name="Larsen P."/>
            <person name="Liu Y."/>
            <person name="Hughes D.S."/>
            <person name="Murali S."/>
            <person name="Raveendran M."/>
            <person name="Korchina V."/>
            <person name="Wang M."/>
            <person name="Jhangiani S."/>
            <person name="Bandaranaike D."/>
            <person name="Bellair M."/>
            <person name="Blankenburg K."/>
            <person name="Chao H."/>
            <person name="Dahdouli M."/>
            <person name="Dinh H."/>
            <person name="Doddapaneni H."/>
            <person name="English A."/>
            <person name="Firestine M."/>
            <person name="Gnanaolivu R."/>
            <person name="Gross S."/>
            <person name="Hernandez B."/>
            <person name="Javaid M."/>
            <person name="Jayaseelan J."/>
            <person name="Jones J."/>
            <person name="Khan Z."/>
            <person name="Kovar C."/>
            <person name="Kurapati P."/>
            <person name="Le B."/>
            <person name="Lee S."/>
            <person name="Li M."/>
            <person name="Mathew T."/>
            <person name="Narasimhan A."/>
            <person name="Ngo D."/>
            <person name="Nguyen L."/>
            <person name="Okwuonu G."/>
            <person name="Ongeri F."/>
            <person name="Osuji N."/>
            <person name="Pu L.-L."/>
            <person name="Puazo M."/>
            <person name="Quiroz J."/>
            <person name="Raj R."/>
            <person name="Rajbhandari K."/>
            <person name="Reid J.G."/>
            <person name="Santibanez J."/>
            <person name="Sexton D."/>
            <person name="Skinner E."/>
            <person name="Vee V."/>
            <person name="Weissenberger G."/>
            <person name="Wu Y."/>
            <person name="Xin Y."/>
            <person name="Han Y."/>
            <person name="Campbell C."/>
            <person name="Brown A."/>
            <person name="Sullivan B."/>
            <person name="Shelton J."/>
            <person name="Brown S."/>
            <person name="Dudchenko O."/>
            <person name="Machol I."/>
            <person name="Durand N."/>
            <person name="Shamim M."/>
            <person name="Lieberman A."/>
            <person name="Muzny D.M."/>
            <person name="Richards S."/>
            <person name="Yoder A."/>
            <person name="Worley K.C."/>
            <person name="Rogers J."/>
            <person name="Gibbs R.A."/>
        </authorList>
    </citation>
    <scope>NUCLEOTIDE SEQUENCE [LARGE SCALE GENOMIC DNA]</scope>
</reference>
<dbReference type="GO" id="GO:0001614">
    <property type="term" value="F:purinergic nucleotide receptor activity"/>
    <property type="evidence" value="ECO:0007669"/>
    <property type="project" value="UniProtKB-UniRule"/>
</dbReference>
<name>A0A8C5VAS8_MICMU</name>
<evidence type="ECO:0000256" key="16">
    <source>
        <dbReference type="PIRSR" id="PIRSR005713-2"/>
    </source>
</evidence>
<evidence type="ECO:0000256" key="2">
    <source>
        <dbReference type="ARBA" id="ARBA00009848"/>
    </source>
</evidence>
<evidence type="ECO:0000313" key="19">
    <source>
        <dbReference type="Ensembl" id="ENSMICP00000014358.3"/>
    </source>
</evidence>
<organism evidence="19 20">
    <name type="scientific">Microcebus murinus</name>
    <name type="common">Gray mouse lemur</name>
    <name type="synonym">Lemur murinus</name>
    <dbReference type="NCBI Taxonomy" id="30608"/>
    <lineage>
        <taxon>Eukaryota</taxon>
        <taxon>Metazoa</taxon>
        <taxon>Chordata</taxon>
        <taxon>Craniata</taxon>
        <taxon>Vertebrata</taxon>
        <taxon>Euteleostomi</taxon>
        <taxon>Mammalia</taxon>
        <taxon>Eutheria</taxon>
        <taxon>Euarchontoglires</taxon>
        <taxon>Primates</taxon>
        <taxon>Strepsirrhini</taxon>
        <taxon>Lemuriformes</taxon>
        <taxon>Cheirogaleidae</taxon>
        <taxon>Microcebus</taxon>
    </lineage>
</organism>
<dbReference type="PANTHER" id="PTHR10125">
    <property type="entry name" value="P2X PURINOCEPTOR"/>
    <property type="match status" value="1"/>
</dbReference>
<dbReference type="PRINTS" id="PR01307">
    <property type="entry name" value="P2XRECEPTOR"/>
</dbReference>
<comment type="caution">
    <text evidence="17">Lacks conserved residue(s) required for the propagation of feature annotation.</text>
</comment>
<dbReference type="InterPro" id="IPR003048">
    <property type="entry name" value="P2X5_purnocptor"/>
</dbReference>
<evidence type="ECO:0000256" key="4">
    <source>
        <dbReference type="ARBA" id="ARBA00022475"/>
    </source>
</evidence>
<keyword evidence="5 17" id="KW-0812">Transmembrane</keyword>
<evidence type="ECO:0000256" key="10">
    <source>
        <dbReference type="ARBA" id="ARBA00023180"/>
    </source>
</evidence>
<dbReference type="InterPro" id="IPR053792">
    <property type="entry name" value="P2X_RECEPTOR_CS"/>
</dbReference>
<keyword evidence="20" id="KW-1185">Reference proteome</keyword>
<comment type="subunit">
    <text evidence="14">Functional P2XRs are organized as homomeric and heteromeric trimers. Homotrimer. Forms heterotrimer with P2RX1.</text>
</comment>
<dbReference type="Pfam" id="PF00864">
    <property type="entry name" value="P2X_receptor"/>
    <property type="match status" value="1"/>
</dbReference>
<feature type="region of interest" description="Disordered" evidence="18">
    <location>
        <begin position="348"/>
        <end position="408"/>
    </location>
</feature>
<dbReference type="GO" id="GO:0004931">
    <property type="term" value="F:extracellularly ATP-gated monoatomic cation channel activity"/>
    <property type="evidence" value="ECO:0007669"/>
    <property type="project" value="UniProtKB-UniRule"/>
</dbReference>
<evidence type="ECO:0000256" key="11">
    <source>
        <dbReference type="ARBA" id="ARBA00023286"/>
    </source>
</evidence>
<evidence type="ECO:0000256" key="12">
    <source>
        <dbReference type="ARBA" id="ARBA00023303"/>
    </source>
</evidence>
<keyword evidence="7 14" id="KW-0406">Ion transport</keyword>
<dbReference type="Ensembl" id="ENSMICT00000015759.3">
    <property type="protein sequence ID" value="ENSMICP00000014358.3"/>
    <property type="gene ID" value="ENSMICG00000015755.3"/>
</dbReference>
<dbReference type="GO" id="GO:0036179">
    <property type="term" value="P:osteoclast maturation"/>
    <property type="evidence" value="ECO:0007669"/>
    <property type="project" value="Ensembl"/>
</dbReference>
<evidence type="ECO:0000256" key="18">
    <source>
        <dbReference type="SAM" id="MobiDB-lite"/>
    </source>
</evidence>
<evidence type="ECO:0000256" key="15">
    <source>
        <dbReference type="PIRSR" id="PIRSR005713-1"/>
    </source>
</evidence>
<keyword evidence="17" id="KW-0675">Receptor</keyword>
<feature type="binding site" evidence="15">
    <location>
        <position position="308"/>
    </location>
    <ligand>
        <name>ATP</name>
        <dbReference type="ChEBI" id="CHEBI:30616"/>
        <note>ligand shared between two neighboring subunits of the homotrimer</note>
    </ligand>
</feature>
<evidence type="ECO:0000313" key="20">
    <source>
        <dbReference type="Proteomes" id="UP000694394"/>
    </source>
</evidence>
<evidence type="ECO:0000256" key="6">
    <source>
        <dbReference type="ARBA" id="ARBA00022989"/>
    </source>
</evidence>
<protein>
    <recommendedName>
        <fullName evidence="14 17">P2X purinoceptor</fullName>
    </recommendedName>
    <alternativeName>
        <fullName evidence="14">P2X purinoceptor 5</fullName>
    </alternativeName>
</protein>
<comment type="function">
    <text evidence="17">Receptor for ATP that acts as a ligand-gated ion channel.</text>
</comment>
<dbReference type="PIRSF" id="PIRSF005713">
    <property type="entry name" value="P2X_purinoceptor"/>
    <property type="match status" value="1"/>
</dbReference>
<dbReference type="AlphaFoldDB" id="A0A8C5VAS8"/>
<dbReference type="GeneTree" id="ENSGT01020000230351"/>
<dbReference type="NCBIfam" id="TIGR00863">
    <property type="entry name" value="P2X"/>
    <property type="match status" value="1"/>
</dbReference>
<dbReference type="GO" id="GO:0033198">
    <property type="term" value="P:response to ATP"/>
    <property type="evidence" value="ECO:0007669"/>
    <property type="project" value="InterPro"/>
</dbReference>
<evidence type="ECO:0000256" key="8">
    <source>
        <dbReference type="ARBA" id="ARBA00023136"/>
    </source>
</evidence>
<dbReference type="Gene3D" id="2.60.490.10">
    <property type="entry name" value="atp-gated p2x4 ion channel domain"/>
    <property type="match status" value="1"/>
</dbReference>
<keyword evidence="8 14" id="KW-0472">Membrane</keyword>
<gene>
    <name evidence="19" type="primary">P2RX5</name>
</gene>
<evidence type="ECO:0000256" key="13">
    <source>
        <dbReference type="ARBA" id="ARBA00036634"/>
    </source>
</evidence>
<evidence type="ECO:0000256" key="1">
    <source>
        <dbReference type="ARBA" id="ARBA00004651"/>
    </source>
</evidence>
<proteinExistence type="inferred from homology"/>
<keyword evidence="11 14" id="KW-1071">Ligand-gated ion channel</keyword>
<dbReference type="InterPro" id="IPR027309">
    <property type="entry name" value="P2X_extracellular_dom_sf"/>
</dbReference>
<dbReference type="FunFam" id="2.60.490.10:FF:000001">
    <property type="entry name" value="P2X purinoceptor"/>
    <property type="match status" value="1"/>
</dbReference>
<dbReference type="GO" id="GO:0005524">
    <property type="term" value="F:ATP binding"/>
    <property type="evidence" value="ECO:0007669"/>
    <property type="project" value="UniProtKB-UniRule"/>
</dbReference>
<feature type="disulfide bond" evidence="16">
    <location>
        <begin position="129"/>
        <end position="152"/>
    </location>
</feature>
<keyword evidence="4" id="KW-1003">Cell membrane</keyword>
<keyword evidence="9 16" id="KW-1015">Disulfide bond</keyword>
<dbReference type="GO" id="GO:0098794">
    <property type="term" value="C:postsynapse"/>
    <property type="evidence" value="ECO:0007669"/>
    <property type="project" value="GOC"/>
</dbReference>
<evidence type="ECO:0000256" key="17">
    <source>
        <dbReference type="RuleBase" id="RU000681"/>
    </source>
</evidence>
<evidence type="ECO:0000256" key="14">
    <source>
        <dbReference type="PIRNR" id="PIRNR005713"/>
    </source>
</evidence>
<dbReference type="EMBL" id="ABDC03020474">
    <property type="status" value="NOT_ANNOTATED_CDS"/>
    <property type="molecule type" value="Genomic_DNA"/>
</dbReference>
<accession>A0A8C5VAS8</accession>
<feature type="disulfide bond" evidence="16">
    <location>
        <begin position="257"/>
        <end position="266"/>
    </location>
</feature>
<comment type="similarity">
    <text evidence="2 14 17">Belongs to the P2X receptor family.</text>
</comment>
<dbReference type="InterPro" id="IPR059116">
    <property type="entry name" value="P2X_receptor"/>
</dbReference>
<evidence type="ECO:0000256" key="3">
    <source>
        <dbReference type="ARBA" id="ARBA00022448"/>
    </source>
</evidence>
<dbReference type="PROSITE" id="PS01212">
    <property type="entry name" value="P2X_RECEPTOR"/>
    <property type="match status" value="1"/>
</dbReference>
<dbReference type="GO" id="GO:0005886">
    <property type="term" value="C:plasma membrane"/>
    <property type="evidence" value="ECO:0007669"/>
    <property type="project" value="UniProtKB-SubCell"/>
</dbReference>
<dbReference type="GO" id="GO:0099095">
    <property type="term" value="F:ligand-gated monoatomic anion channel activity"/>
    <property type="evidence" value="ECO:0007669"/>
    <property type="project" value="Ensembl"/>
</dbReference>
<dbReference type="PANTHER" id="PTHR10125:SF12">
    <property type="entry name" value="P2X PURINOCEPTOR 5"/>
    <property type="match status" value="1"/>
</dbReference>
<evidence type="ECO:0000256" key="9">
    <source>
        <dbReference type="ARBA" id="ARBA00023157"/>
    </source>
</evidence>